<evidence type="ECO:0000256" key="6">
    <source>
        <dbReference type="SAM" id="Phobius"/>
    </source>
</evidence>
<dbReference type="RefSeq" id="WP_114279866.1">
    <property type="nucleotide sequence ID" value="NZ_QPJY01000005.1"/>
</dbReference>
<evidence type="ECO:0000313" key="7">
    <source>
        <dbReference type="EMBL" id="RCX30259.1"/>
    </source>
</evidence>
<protein>
    <submittedName>
        <fullName evidence="7">4-hydroxybenzoate polyprenyltransferase</fullName>
    </submittedName>
</protein>
<proteinExistence type="predicted"/>
<feature type="transmembrane region" description="Helical" evidence="6">
    <location>
        <begin position="125"/>
        <end position="145"/>
    </location>
</feature>
<comment type="caution">
    <text evidence="7">The sequence shown here is derived from an EMBL/GenBank/DDBJ whole genome shotgun (WGS) entry which is preliminary data.</text>
</comment>
<dbReference type="GO" id="GO:0016765">
    <property type="term" value="F:transferase activity, transferring alkyl or aryl (other than methyl) groups"/>
    <property type="evidence" value="ECO:0007669"/>
    <property type="project" value="InterPro"/>
</dbReference>
<evidence type="ECO:0000256" key="1">
    <source>
        <dbReference type="ARBA" id="ARBA00004141"/>
    </source>
</evidence>
<evidence type="ECO:0000256" key="5">
    <source>
        <dbReference type="ARBA" id="ARBA00023136"/>
    </source>
</evidence>
<keyword evidence="8" id="KW-1185">Reference proteome</keyword>
<dbReference type="EMBL" id="QPJY01000005">
    <property type="protein sequence ID" value="RCX30259.1"/>
    <property type="molecule type" value="Genomic_DNA"/>
</dbReference>
<sequence>MAGGLETEPGFTARWRIYFSERFPPLQHGVLIAAYVIGALAFSARLHGRPDFPGPLPLLGAFAVTFLLFLQLRILDEFKDCGDDARWRPYRPVPRGIVTLRALGRLGVGAAAVQLALALLFDPRLALPLVAIWIYAGLMGVEFFVRDWLKARPVAYMASHMVIVPMITLFITAFDWLPRGAPDGRLGWLLAMSYCGFCVIEIGRKIRAPADEEAGVETYSALWGRRGAVGAWLAAMALTGALAVGAGRVVGVPGLTAVFAALLLAAALGVGVAFLRHPRPGRGGRFQLLSGIWMLGMFLVPGLAPWLPGSGVAS</sequence>
<feature type="transmembrane region" description="Helical" evidence="6">
    <location>
        <begin position="26"/>
        <end position="44"/>
    </location>
</feature>
<keyword evidence="7" id="KW-0808">Transferase</keyword>
<keyword evidence="5 6" id="KW-0472">Membrane</keyword>
<feature type="transmembrane region" description="Helical" evidence="6">
    <location>
        <begin position="255"/>
        <end position="275"/>
    </location>
</feature>
<keyword evidence="3 6" id="KW-0812">Transmembrane</keyword>
<dbReference type="InterPro" id="IPR044878">
    <property type="entry name" value="UbiA_sf"/>
</dbReference>
<keyword evidence="4 6" id="KW-1133">Transmembrane helix</keyword>
<evidence type="ECO:0000256" key="2">
    <source>
        <dbReference type="ARBA" id="ARBA00022475"/>
    </source>
</evidence>
<dbReference type="Gene3D" id="1.10.357.140">
    <property type="entry name" value="UbiA prenyltransferase"/>
    <property type="match status" value="1"/>
</dbReference>
<dbReference type="AlphaFoldDB" id="A0A369C8P0"/>
<gene>
    <name evidence="7" type="ORF">DFQ59_10591</name>
</gene>
<keyword evidence="2" id="KW-1003">Cell membrane</keyword>
<dbReference type="InterPro" id="IPR000537">
    <property type="entry name" value="UbiA_prenyltransferase"/>
</dbReference>
<evidence type="ECO:0000256" key="4">
    <source>
        <dbReference type="ARBA" id="ARBA00022989"/>
    </source>
</evidence>
<name>A0A369C8P0_9GAMM</name>
<feature type="transmembrane region" description="Helical" evidence="6">
    <location>
        <begin position="229"/>
        <end position="249"/>
    </location>
</feature>
<feature type="transmembrane region" description="Helical" evidence="6">
    <location>
        <begin position="56"/>
        <end position="75"/>
    </location>
</feature>
<reference evidence="7 8" key="1">
    <citation type="submission" date="2018-07" db="EMBL/GenBank/DDBJ databases">
        <title>Genomic Encyclopedia of Type Strains, Phase IV (KMG-IV): sequencing the most valuable type-strain genomes for metagenomic binning, comparative biology and taxonomic classification.</title>
        <authorList>
            <person name="Goeker M."/>
        </authorList>
    </citation>
    <scope>NUCLEOTIDE SEQUENCE [LARGE SCALE GENOMIC DNA]</scope>
    <source>
        <strain evidence="7 8">DSM 26407</strain>
    </source>
</reference>
<dbReference type="Pfam" id="PF01040">
    <property type="entry name" value="UbiA"/>
    <property type="match status" value="1"/>
</dbReference>
<dbReference type="Proteomes" id="UP000252707">
    <property type="component" value="Unassembled WGS sequence"/>
</dbReference>
<feature type="transmembrane region" description="Helical" evidence="6">
    <location>
        <begin position="154"/>
        <end position="174"/>
    </location>
</feature>
<comment type="subcellular location">
    <subcellularLocation>
        <location evidence="1">Membrane</location>
        <topology evidence="1">Multi-pass membrane protein</topology>
    </subcellularLocation>
</comment>
<organism evidence="7 8">
    <name type="scientific">Thioalbus denitrificans</name>
    <dbReference type="NCBI Taxonomy" id="547122"/>
    <lineage>
        <taxon>Bacteria</taxon>
        <taxon>Pseudomonadati</taxon>
        <taxon>Pseudomonadota</taxon>
        <taxon>Gammaproteobacteria</taxon>
        <taxon>Chromatiales</taxon>
        <taxon>Ectothiorhodospiraceae</taxon>
        <taxon>Thioalbus</taxon>
    </lineage>
</organism>
<dbReference type="GO" id="GO:0016020">
    <property type="term" value="C:membrane"/>
    <property type="evidence" value="ECO:0007669"/>
    <property type="project" value="UniProtKB-SubCell"/>
</dbReference>
<evidence type="ECO:0000256" key="3">
    <source>
        <dbReference type="ARBA" id="ARBA00022692"/>
    </source>
</evidence>
<evidence type="ECO:0000313" key="8">
    <source>
        <dbReference type="Proteomes" id="UP000252707"/>
    </source>
</evidence>
<dbReference type="OrthoDB" id="6456825at2"/>
<feature type="transmembrane region" description="Helical" evidence="6">
    <location>
        <begin position="287"/>
        <end position="307"/>
    </location>
</feature>
<feature type="transmembrane region" description="Helical" evidence="6">
    <location>
        <begin position="186"/>
        <end position="203"/>
    </location>
</feature>
<accession>A0A369C8P0</accession>